<evidence type="ECO:0000313" key="1">
    <source>
        <dbReference type="EMBL" id="AXN53568.1"/>
    </source>
</evidence>
<protein>
    <submittedName>
        <fullName evidence="1">Uncharacterized protein</fullName>
    </submittedName>
</protein>
<evidence type="ECO:0000313" key="2">
    <source>
        <dbReference type="Proteomes" id="UP000258385"/>
    </source>
</evidence>
<dbReference type="EMBL" id="MH479925">
    <property type="protein sequence ID" value="AXN53568.1"/>
    <property type="molecule type" value="Genomic_DNA"/>
</dbReference>
<gene>
    <name evidence="1" type="primary">4</name>
    <name evidence="1" type="ORF">SEA_RONALDO_4</name>
</gene>
<dbReference type="GeneID" id="54998586"/>
<reference evidence="1 2" key="1">
    <citation type="submission" date="2018-06" db="EMBL/GenBank/DDBJ databases">
        <authorList>
            <person name="DeCurzio J.M."/>
            <person name="Delesalle V.A."/>
            <person name="Garlena R.A."/>
            <person name="Russell D.A."/>
            <person name="Pope W.H."/>
            <person name="Jacobs-Sera D."/>
            <person name="Hatfull G.F."/>
        </authorList>
    </citation>
    <scope>NUCLEOTIDE SEQUENCE [LARGE SCALE GENOMIC DNA]</scope>
</reference>
<dbReference type="KEGG" id="vg:54998586"/>
<dbReference type="Proteomes" id="UP000258385">
    <property type="component" value="Segment"/>
</dbReference>
<organism evidence="1 2">
    <name type="scientific">Gordonia phage Ronaldo</name>
    <dbReference type="NCBI Taxonomy" id="2250397"/>
    <lineage>
        <taxon>Viruses</taxon>
        <taxon>Duplodnaviria</taxon>
        <taxon>Heunggongvirae</taxon>
        <taxon>Uroviricota</taxon>
        <taxon>Caudoviricetes</taxon>
        <taxon>Ronaldovirus</taxon>
        <taxon>Ronaldovirus ronaldo</taxon>
    </lineage>
</organism>
<dbReference type="RefSeq" id="YP_009807700.1">
    <property type="nucleotide sequence ID" value="NC_048028.1"/>
</dbReference>
<name>A0A346FCV4_9CAUD</name>
<sequence length="60" mass="7205">MDKQEKRQNTIDNAAQFMFDELPEWRYVTFKEMQELAAKMYDDGLLVEQQAAPTPRKPRR</sequence>
<accession>A0A346FCV4</accession>
<keyword evidence="2" id="KW-1185">Reference proteome</keyword>
<proteinExistence type="predicted"/>